<dbReference type="eggNOG" id="COG0845">
    <property type="taxonomic scope" value="Bacteria"/>
</dbReference>
<evidence type="ECO:0000256" key="1">
    <source>
        <dbReference type="ARBA" id="ARBA00004519"/>
    </source>
</evidence>
<dbReference type="Pfam" id="PF25917">
    <property type="entry name" value="BSH_RND"/>
    <property type="match status" value="1"/>
</dbReference>
<dbReference type="FunFam" id="2.40.420.20:FF:000001">
    <property type="entry name" value="Efflux RND transporter periplasmic adaptor subunit"/>
    <property type="match status" value="1"/>
</dbReference>
<evidence type="ECO:0000259" key="4">
    <source>
        <dbReference type="Pfam" id="PF25876"/>
    </source>
</evidence>
<protein>
    <submittedName>
        <fullName evidence="8">RND family efflux transporter, MFP subunit</fullName>
    </submittedName>
</protein>
<dbReference type="EMBL" id="CP003051">
    <property type="protein sequence ID" value="AGA89685.1"/>
    <property type="molecule type" value="Genomic_DNA"/>
</dbReference>
<feature type="domain" description="Multidrug resistance protein MdtA-like barrel-sandwich hybrid" evidence="5">
    <location>
        <begin position="68"/>
        <end position="211"/>
    </location>
</feature>
<dbReference type="PANTHER" id="PTHR30158">
    <property type="entry name" value="ACRA/E-RELATED COMPONENT OF DRUG EFFLUX TRANSPORTER"/>
    <property type="match status" value="1"/>
</dbReference>
<evidence type="ECO:0000259" key="7">
    <source>
        <dbReference type="Pfam" id="PF25967"/>
    </source>
</evidence>
<dbReference type="InterPro" id="IPR058624">
    <property type="entry name" value="MdtA-like_HH"/>
</dbReference>
<dbReference type="GO" id="GO:0022857">
    <property type="term" value="F:transmembrane transporter activity"/>
    <property type="evidence" value="ECO:0007669"/>
    <property type="project" value="InterPro"/>
</dbReference>
<evidence type="ECO:0000313" key="8">
    <source>
        <dbReference type="EMBL" id="AGA89685.1"/>
    </source>
</evidence>
<dbReference type="Pfam" id="PF25944">
    <property type="entry name" value="Beta-barrel_RND"/>
    <property type="match status" value="1"/>
</dbReference>
<dbReference type="PATRIC" id="fig|765912.4.peg.832"/>
<dbReference type="AlphaFoldDB" id="L0GWD5"/>
<sequence>MNADILRPVTVLVPLLAAVLTLGGCGESGSPSADASASGPLPEVGVVAVEARATTLTIELPGRTSPYRIAEVRPQVGGIIEKRPFQEGGQIAAGQVLYQIDAALYEAAYDSAEAALERARATMERARLKAERYANLVKTKAISQDDFDDAEAAFKEAKASVAVAEADLKRSRINLEYTQVTSPIDGRIGRSMMTQGALVTAYQELALATVQQLDPIYVDLTQSSAQLLELRRALEDGRLERHGDEQPKVTLILEDGSTYEHAGRLEFSEVTVDERTGAVTMRARFPNPEHVLLPGMFVRAIVEEGVRPSAILVPQQGVQHDRRGAPIGLVVTEDGTVEQRTLKTDRVMGDKWLIDEGLQPGDRLIVEGSQKVRAGAKAQVVDLSDEPAFAAAPAVPSSAATSVE</sequence>
<dbReference type="HOGENOM" id="CLU_018816_2_1_6"/>
<dbReference type="Pfam" id="PF25967">
    <property type="entry name" value="RND-MFP_C"/>
    <property type="match status" value="1"/>
</dbReference>
<dbReference type="RefSeq" id="WP_015279831.1">
    <property type="nucleotide sequence ID" value="NC_019940.1"/>
</dbReference>
<dbReference type="Gene3D" id="2.40.50.100">
    <property type="match status" value="1"/>
</dbReference>
<reference evidence="8 9" key="1">
    <citation type="submission" date="2011-09" db="EMBL/GenBank/DDBJ databases">
        <title>Complete sequence of chromosome of Thioflavicoccus mobilis 8321.</title>
        <authorList>
            <consortium name="US DOE Joint Genome Institute"/>
            <person name="Lucas S."/>
            <person name="Han J."/>
            <person name="Lapidus A."/>
            <person name="Cheng J.-F."/>
            <person name="Goodwin L."/>
            <person name="Pitluck S."/>
            <person name="Peters L."/>
            <person name="Ovchinnikova G."/>
            <person name="Lu M."/>
            <person name="Detter J.C."/>
            <person name="Han C."/>
            <person name="Tapia R."/>
            <person name="Land M."/>
            <person name="Hauser L."/>
            <person name="Kyrpides N."/>
            <person name="Ivanova N."/>
            <person name="Pagani I."/>
            <person name="Vogl K."/>
            <person name="Liu Z."/>
            <person name="Imhoff J."/>
            <person name="Thiel V."/>
            <person name="Frigaard N.-U."/>
            <person name="Bryant D."/>
            <person name="Woyke T."/>
        </authorList>
    </citation>
    <scope>NUCLEOTIDE SEQUENCE [LARGE SCALE GENOMIC DNA]</scope>
    <source>
        <strain evidence="8 9">8321</strain>
    </source>
</reference>
<dbReference type="InterPro" id="IPR006143">
    <property type="entry name" value="RND_pump_MFP"/>
</dbReference>
<dbReference type="PROSITE" id="PS51257">
    <property type="entry name" value="PROKAR_LIPOPROTEIN"/>
    <property type="match status" value="1"/>
</dbReference>
<dbReference type="InterPro" id="IPR058625">
    <property type="entry name" value="MdtA-like_BSH"/>
</dbReference>
<dbReference type="InterPro" id="IPR058626">
    <property type="entry name" value="MdtA-like_b-barrel"/>
</dbReference>
<accession>L0GWD5</accession>
<evidence type="ECO:0000259" key="5">
    <source>
        <dbReference type="Pfam" id="PF25917"/>
    </source>
</evidence>
<evidence type="ECO:0000259" key="6">
    <source>
        <dbReference type="Pfam" id="PF25944"/>
    </source>
</evidence>
<dbReference type="Gene3D" id="2.40.420.20">
    <property type="match status" value="1"/>
</dbReference>
<dbReference type="OrthoDB" id="9800613at2"/>
<dbReference type="KEGG" id="tmb:Thimo_0849"/>
<proteinExistence type="inferred from homology"/>
<feature type="domain" description="Multidrug resistance protein MdtA-like C-terminal permuted SH3" evidence="7">
    <location>
        <begin position="310"/>
        <end position="371"/>
    </location>
</feature>
<evidence type="ECO:0000313" key="9">
    <source>
        <dbReference type="Proteomes" id="UP000010816"/>
    </source>
</evidence>
<feature type="domain" description="Multidrug resistance protein MdtA-like beta-barrel" evidence="6">
    <location>
        <begin position="215"/>
        <end position="305"/>
    </location>
</feature>
<name>L0GWD5_9GAMM</name>
<dbReference type="Proteomes" id="UP000010816">
    <property type="component" value="Chromosome"/>
</dbReference>
<comment type="subcellular location">
    <subcellularLocation>
        <location evidence="1">Cell inner membrane</location>
        <topology evidence="1">Lipid-anchor</topology>
    </subcellularLocation>
</comment>
<comment type="similarity">
    <text evidence="2">Belongs to the membrane fusion protein (MFP) (TC 8.A.1) family.</text>
</comment>
<organism evidence="8 9">
    <name type="scientific">Thioflavicoccus mobilis 8321</name>
    <dbReference type="NCBI Taxonomy" id="765912"/>
    <lineage>
        <taxon>Bacteria</taxon>
        <taxon>Pseudomonadati</taxon>
        <taxon>Pseudomonadota</taxon>
        <taxon>Gammaproteobacteria</taxon>
        <taxon>Chromatiales</taxon>
        <taxon>Chromatiaceae</taxon>
        <taxon>Thioflavicoccus</taxon>
    </lineage>
</organism>
<dbReference type="GO" id="GO:0005886">
    <property type="term" value="C:plasma membrane"/>
    <property type="evidence" value="ECO:0007669"/>
    <property type="project" value="UniProtKB-SubCell"/>
</dbReference>
<dbReference type="NCBIfam" id="TIGR01730">
    <property type="entry name" value="RND_mfp"/>
    <property type="match status" value="1"/>
</dbReference>
<dbReference type="GO" id="GO:0046677">
    <property type="term" value="P:response to antibiotic"/>
    <property type="evidence" value="ECO:0007669"/>
    <property type="project" value="TreeGrafter"/>
</dbReference>
<dbReference type="InterPro" id="IPR058627">
    <property type="entry name" value="MdtA-like_C"/>
</dbReference>
<gene>
    <name evidence="8" type="ORF">Thimo_0849</name>
</gene>
<dbReference type="Gene3D" id="2.40.30.170">
    <property type="match status" value="1"/>
</dbReference>
<dbReference type="Pfam" id="PF25876">
    <property type="entry name" value="HH_MFP_RND"/>
    <property type="match status" value="1"/>
</dbReference>
<keyword evidence="3" id="KW-0175">Coiled coil</keyword>
<keyword evidence="9" id="KW-1185">Reference proteome</keyword>
<dbReference type="SUPFAM" id="SSF111369">
    <property type="entry name" value="HlyD-like secretion proteins"/>
    <property type="match status" value="1"/>
</dbReference>
<feature type="domain" description="Multidrug resistance protein MdtA-like alpha-helical hairpin" evidence="4">
    <location>
        <begin position="109"/>
        <end position="178"/>
    </location>
</feature>
<dbReference type="STRING" id="765912.Thimo_0849"/>
<evidence type="ECO:0000256" key="3">
    <source>
        <dbReference type="SAM" id="Coils"/>
    </source>
</evidence>
<feature type="coiled-coil region" evidence="3">
    <location>
        <begin position="102"/>
        <end position="167"/>
    </location>
</feature>
<dbReference type="Gene3D" id="1.10.287.470">
    <property type="entry name" value="Helix hairpin bin"/>
    <property type="match status" value="1"/>
</dbReference>
<dbReference type="PANTHER" id="PTHR30158:SF3">
    <property type="entry name" value="MULTIDRUG EFFLUX PUMP SUBUNIT ACRA-RELATED"/>
    <property type="match status" value="1"/>
</dbReference>
<evidence type="ECO:0000256" key="2">
    <source>
        <dbReference type="ARBA" id="ARBA00009477"/>
    </source>
</evidence>